<feature type="non-terminal residue" evidence="2">
    <location>
        <position position="105"/>
    </location>
</feature>
<dbReference type="EMBL" id="JAAPAO010001502">
    <property type="protein sequence ID" value="KAF4649543.1"/>
    <property type="molecule type" value="Genomic_DNA"/>
</dbReference>
<accession>A0A7J6KQA7</accession>
<feature type="region of interest" description="Disordered" evidence="1">
    <location>
        <begin position="1"/>
        <end position="30"/>
    </location>
</feature>
<dbReference type="AlphaFoldDB" id="A0A7J6KQA7"/>
<keyword evidence="3" id="KW-1185">Reference proteome</keyword>
<dbReference type="Proteomes" id="UP000591131">
    <property type="component" value="Unassembled WGS sequence"/>
</dbReference>
<sequence>MPSGKVDQTAFQKEAEDFKRMEETQRQEGRMSLLADSIRDKTAKSYETAVRQYELINGKIEVGRPASVKGILDYLNVLSKAGSVKPSTLQGYISAVKTVSTIRTA</sequence>
<feature type="compositionally biased region" description="Basic and acidic residues" evidence="1">
    <location>
        <begin position="13"/>
        <end position="29"/>
    </location>
</feature>
<comment type="caution">
    <text evidence="2">The sequence shown here is derived from an EMBL/GenBank/DDBJ whole genome shotgun (WGS) entry which is preliminary data.</text>
</comment>
<dbReference type="OrthoDB" id="6741231at2759"/>
<evidence type="ECO:0000256" key="1">
    <source>
        <dbReference type="SAM" id="MobiDB-lite"/>
    </source>
</evidence>
<evidence type="ECO:0000313" key="3">
    <source>
        <dbReference type="Proteomes" id="UP000591131"/>
    </source>
</evidence>
<organism evidence="2 3">
    <name type="scientific">Perkinsus chesapeaki</name>
    <name type="common">Clam parasite</name>
    <name type="synonym">Perkinsus andrewsi</name>
    <dbReference type="NCBI Taxonomy" id="330153"/>
    <lineage>
        <taxon>Eukaryota</taxon>
        <taxon>Sar</taxon>
        <taxon>Alveolata</taxon>
        <taxon>Perkinsozoa</taxon>
        <taxon>Perkinsea</taxon>
        <taxon>Perkinsida</taxon>
        <taxon>Perkinsidae</taxon>
        <taxon>Perkinsus</taxon>
    </lineage>
</organism>
<name>A0A7J6KQA7_PERCH</name>
<protein>
    <submittedName>
        <fullName evidence="2">Uncharacterized protein</fullName>
    </submittedName>
</protein>
<gene>
    <name evidence="2" type="ORF">FOL47_002004</name>
</gene>
<evidence type="ECO:0000313" key="2">
    <source>
        <dbReference type="EMBL" id="KAF4649543.1"/>
    </source>
</evidence>
<proteinExistence type="predicted"/>
<reference evidence="2 3" key="1">
    <citation type="submission" date="2020-04" db="EMBL/GenBank/DDBJ databases">
        <title>Perkinsus chesapeaki whole genome sequence.</title>
        <authorList>
            <person name="Bogema D.R."/>
        </authorList>
    </citation>
    <scope>NUCLEOTIDE SEQUENCE [LARGE SCALE GENOMIC DNA]</scope>
    <source>
        <strain evidence="2">ATCC PRA-425</strain>
    </source>
</reference>